<sequence length="59" mass="7340">MTRKSNAQISNFMDKHFLFKIYNDKYNLNYDYSEMTFSDLEAIIQSNYKYWEKKIKIIR</sequence>
<name>A0A6N3B4C1_STROR</name>
<dbReference type="AlphaFoldDB" id="A0A6N3B4C1"/>
<dbReference type="EMBL" id="CACRUL010000014">
    <property type="protein sequence ID" value="VYT99755.1"/>
    <property type="molecule type" value="Genomic_DNA"/>
</dbReference>
<protein>
    <submittedName>
        <fullName evidence="1">Uncharacterized protein</fullName>
    </submittedName>
</protein>
<proteinExistence type="predicted"/>
<gene>
    <name evidence="1" type="ORF">SRLFYP117_00768</name>
</gene>
<evidence type="ECO:0000313" key="1">
    <source>
        <dbReference type="EMBL" id="VYT99755.1"/>
    </source>
</evidence>
<organism evidence="1">
    <name type="scientific">Streptococcus oralis</name>
    <dbReference type="NCBI Taxonomy" id="1303"/>
    <lineage>
        <taxon>Bacteria</taxon>
        <taxon>Bacillati</taxon>
        <taxon>Bacillota</taxon>
        <taxon>Bacilli</taxon>
        <taxon>Lactobacillales</taxon>
        <taxon>Streptococcaceae</taxon>
        <taxon>Streptococcus</taxon>
    </lineage>
</organism>
<reference evidence="1" key="1">
    <citation type="submission" date="2019-11" db="EMBL/GenBank/DDBJ databases">
        <authorList>
            <person name="Feng L."/>
        </authorList>
    </citation>
    <scope>NUCLEOTIDE SEQUENCE</scope>
    <source>
        <strain evidence="1">SrubneriLFYP117</strain>
    </source>
</reference>
<accession>A0A6N3B4C1</accession>